<keyword evidence="1 2" id="KW-0732">Signal</keyword>
<dbReference type="PANTHER" id="PTHR35580:SF1">
    <property type="entry name" value="PHYTASE-LIKE DOMAIN-CONTAINING PROTEIN"/>
    <property type="match status" value="1"/>
</dbReference>
<name>A0ABQ5MLY3_9FLAO</name>
<comment type="caution">
    <text evidence="4">The sequence shown here is derived from an EMBL/GenBank/DDBJ whole genome shotgun (WGS) entry which is preliminary data.</text>
</comment>
<feature type="signal peptide" evidence="2">
    <location>
        <begin position="1"/>
        <end position="21"/>
    </location>
</feature>
<evidence type="ECO:0000256" key="2">
    <source>
        <dbReference type="SAM" id="SignalP"/>
    </source>
</evidence>
<dbReference type="SUPFAM" id="SSF101898">
    <property type="entry name" value="NHL repeat"/>
    <property type="match status" value="1"/>
</dbReference>
<feature type="domain" description="Secretion system C-terminal sorting" evidence="3">
    <location>
        <begin position="510"/>
        <end position="577"/>
    </location>
</feature>
<gene>
    <name evidence="4" type="ORF">Y10_27690</name>
</gene>
<dbReference type="PANTHER" id="PTHR35580">
    <property type="entry name" value="CELL SURFACE GLYCOPROTEIN (S-LAYER PROTEIN)-LIKE PROTEIN"/>
    <property type="match status" value="1"/>
</dbReference>
<dbReference type="Pfam" id="PF18962">
    <property type="entry name" value="Por_Secre_tail"/>
    <property type="match status" value="1"/>
</dbReference>
<dbReference type="InterPro" id="IPR052918">
    <property type="entry name" value="Motility_Chemotaxis_Reg"/>
</dbReference>
<dbReference type="EMBL" id="BRVO01000003">
    <property type="protein sequence ID" value="GLB50401.1"/>
    <property type="molecule type" value="Genomic_DNA"/>
</dbReference>
<accession>A0ABQ5MLY3</accession>
<dbReference type="NCBIfam" id="TIGR04183">
    <property type="entry name" value="Por_Secre_tail"/>
    <property type="match status" value="1"/>
</dbReference>
<keyword evidence="5" id="KW-1185">Reference proteome</keyword>
<feature type="chain" id="PRO_5046891734" description="Secretion system C-terminal sorting domain-containing protein" evidence="2">
    <location>
        <begin position="22"/>
        <end position="580"/>
    </location>
</feature>
<evidence type="ECO:0000313" key="5">
    <source>
        <dbReference type="Proteomes" id="UP001143543"/>
    </source>
</evidence>
<organism evidence="4 5">
    <name type="scientific">Neptunitalea lumnitzerae</name>
    <dbReference type="NCBI Taxonomy" id="2965509"/>
    <lineage>
        <taxon>Bacteria</taxon>
        <taxon>Pseudomonadati</taxon>
        <taxon>Bacteroidota</taxon>
        <taxon>Flavobacteriia</taxon>
        <taxon>Flavobacteriales</taxon>
        <taxon>Flavobacteriaceae</taxon>
        <taxon>Neptunitalea</taxon>
    </lineage>
</organism>
<evidence type="ECO:0000313" key="4">
    <source>
        <dbReference type="EMBL" id="GLB50401.1"/>
    </source>
</evidence>
<reference evidence="4" key="1">
    <citation type="submission" date="2022-07" db="EMBL/GenBank/DDBJ databases">
        <title>Taxonomy of Novel Oxalotrophic and Methylotrophic Bacteria.</title>
        <authorList>
            <person name="Sahin N."/>
            <person name="Tani A."/>
        </authorList>
    </citation>
    <scope>NUCLEOTIDE SEQUENCE</scope>
    <source>
        <strain evidence="4">Y10</strain>
    </source>
</reference>
<dbReference type="Proteomes" id="UP001143543">
    <property type="component" value="Unassembled WGS sequence"/>
</dbReference>
<dbReference type="RefSeq" id="WP_281766025.1">
    <property type="nucleotide sequence ID" value="NZ_BRVO01000003.1"/>
</dbReference>
<evidence type="ECO:0000256" key="1">
    <source>
        <dbReference type="ARBA" id="ARBA00022729"/>
    </source>
</evidence>
<dbReference type="Gene3D" id="2.80.10.50">
    <property type="match status" value="1"/>
</dbReference>
<evidence type="ECO:0000259" key="3">
    <source>
        <dbReference type="Pfam" id="PF18962"/>
    </source>
</evidence>
<dbReference type="InterPro" id="IPR026444">
    <property type="entry name" value="Secre_tail"/>
</dbReference>
<sequence>MKKHYLLLTILTACFTYTATAQDWQWIKAGGSSSSSLSATTPEGTLDIGTDAQRNVYILSRLADGNSTTIEGNPIPYYGDYVGNADHIISKYSCDGTYQWSRVIGGGGTENIDALAVDPSGNVYVAGNFGGCNGSTGYPNQVHDVVLNNEPGNCTLLFIAKFDTNGNTVWVKEPQAPTTGSSAGADTRSFNFVLTDTGEIHWLLFLPPGSYADGAFINTQPGSNFFIFKYDLQGNFIEAVPLTIAVNDNGYKTNLKMYRNPYSGNYVLSSTKSTDPATISFDNGTPLTSGALIAGFDTTGQFLWVRENTWQQQGTIFFHGIDFDVNNDMYIGFKMVGYNMDNFLGVSTSDSGILGFVLKANSDASSVYWSTHHDRTPSNLGDLILYNGDLYTTFWATDLLTWGNVSDQITSSVADNPNVVLAKLDATTGNCLMVDHINGTPGNYDNGWALEIDTAGDLLVGGYIGYDMYDANGGATYSNGGYSDYFIAKYAMQACQPLKTTTVIDAGIEVYPNPAQDALHITTQEALTYSITTLEGKQLATGTITTTNPTIAVAHYPTGIYLVTFTKPNGATHTTKLVKE</sequence>
<proteinExistence type="predicted"/>
<protein>
    <recommendedName>
        <fullName evidence="3">Secretion system C-terminal sorting domain-containing protein</fullName>
    </recommendedName>
</protein>